<dbReference type="EMBL" id="PNGG01000002">
    <property type="protein sequence ID" value="PMC19779.1"/>
    <property type="molecule type" value="Genomic_DNA"/>
</dbReference>
<dbReference type="Gene3D" id="1.10.3450.10">
    <property type="entry name" value="TTHA0068-like"/>
    <property type="match status" value="1"/>
</dbReference>
<organism evidence="1 2">
    <name type="scientific">Staphylococcus pettenkoferi</name>
    <dbReference type="NCBI Taxonomy" id="170573"/>
    <lineage>
        <taxon>Bacteria</taxon>
        <taxon>Bacillati</taxon>
        <taxon>Bacillota</taxon>
        <taxon>Bacilli</taxon>
        <taxon>Bacillales</taxon>
        <taxon>Staphylococcaceae</taxon>
        <taxon>Staphylococcus</taxon>
    </lineage>
</organism>
<gene>
    <name evidence="1" type="ORF">CJ235_05270</name>
</gene>
<dbReference type="PANTHER" id="PTHR34796">
    <property type="entry name" value="EXPRESSED PROTEIN"/>
    <property type="match status" value="1"/>
</dbReference>
<proteinExistence type="predicted"/>
<dbReference type="PANTHER" id="PTHR34796:SF1">
    <property type="entry name" value="EXPRESSED PROTEIN"/>
    <property type="match status" value="1"/>
</dbReference>
<comment type="caution">
    <text evidence="1">The sequence shown here is derived from an EMBL/GenBank/DDBJ whole genome shotgun (WGS) entry which is preliminary data.</text>
</comment>
<dbReference type="Pfam" id="PF03745">
    <property type="entry name" value="DUF309"/>
    <property type="match status" value="1"/>
</dbReference>
<dbReference type="InterPro" id="IPR023203">
    <property type="entry name" value="TTHA0068_sf"/>
</dbReference>
<dbReference type="SUPFAM" id="SSF140663">
    <property type="entry name" value="TTHA0068-like"/>
    <property type="match status" value="1"/>
</dbReference>
<sequence>MHQALISFYYHFHHQQHYFLCHDILEEVWKAQSQYSKNDAVVSLILFATACYHYRRDNRVGADKSFSKALKVIEPFDDHDDRLGLDLRSYKKVIQEERTRLEQGEPFEPIQLPLTTKMEDEIIHVYPEYQFSAEVITNPYILHHHTERDRTEVVRARQRALQERQQARVKRPYSNK</sequence>
<dbReference type="AlphaFoldDB" id="A0A2N6QJK3"/>
<evidence type="ECO:0000313" key="1">
    <source>
        <dbReference type="EMBL" id="PMC19779.1"/>
    </source>
</evidence>
<evidence type="ECO:0000313" key="2">
    <source>
        <dbReference type="Proteomes" id="UP000235748"/>
    </source>
</evidence>
<protein>
    <submittedName>
        <fullName evidence="1">DUF309 domain-containing protein</fullName>
    </submittedName>
</protein>
<dbReference type="InterPro" id="IPR005500">
    <property type="entry name" value="DUF309"/>
</dbReference>
<dbReference type="Proteomes" id="UP000235748">
    <property type="component" value="Unassembled WGS sequence"/>
</dbReference>
<dbReference type="RefSeq" id="WP_070502485.1">
    <property type="nucleotide sequence ID" value="NZ_JAASJD010000001.1"/>
</dbReference>
<name>A0A2N6QJK3_9STAP</name>
<accession>A0A2N6QJK3</accession>
<dbReference type="STRING" id="170573.GCA_001076995_00998"/>
<reference evidence="1 2" key="1">
    <citation type="submission" date="2017-09" db="EMBL/GenBank/DDBJ databases">
        <title>Bacterial strain isolated from the female urinary microbiota.</title>
        <authorList>
            <person name="Thomas-White K."/>
            <person name="Kumar N."/>
            <person name="Forster S."/>
            <person name="Putonti C."/>
            <person name="Lawley T."/>
            <person name="Wolfe A.J."/>
        </authorList>
    </citation>
    <scope>NUCLEOTIDE SEQUENCE [LARGE SCALE GENOMIC DNA]</scope>
    <source>
        <strain evidence="1 2">UMB0834</strain>
    </source>
</reference>